<evidence type="ECO:0000313" key="2">
    <source>
        <dbReference type="EMBL" id="USY21089.1"/>
    </source>
</evidence>
<dbReference type="Gene3D" id="3.40.50.12580">
    <property type="match status" value="1"/>
</dbReference>
<dbReference type="InterPro" id="IPR043148">
    <property type="entry name" value="TagF_C"/>
</dbReference>
<keyword evidence="3" id="KW-1185">Reference proteome</keyword>
<dbReference type="Proteomes" id="UP001055940">
    <property type="component" value="Chromosome"/>
</dbReference>
<feature type="transmembrane region" description="Helical" evidence="1">
    <location>
        <begin position="30"/>
        <end position="48"/>
    </location>
</feature>
<keyword evidence="1" id="KW-0812">Transmembrane</keyword>
<keyword evidence="1" id="KW-1133">Transmembrane helix</keyword>
<sequence length="609" mass="65890">MRNERGSLLGLLLFGLGVLGAAVALIMDAPLLFFALFLLVHIGEAFLGRGSQRIWTLLKGIGAGPDPRFLVRAALLLGLCLVTGVSGWLLLAVAVLVGSKVLISAVAHLSVNLQPAVETRNIDLPGKAADEPRWGSAQTNTGRFVFLCELPLVAGLTAAALWDMNLLGVVGGVLCALAALALSGVVALGYLESRRFSGKEALMNRSQEWLSSYNPEVVLYFSGSGDSTYQVNMWLRTLEELPRRSLVVLRERKVANELASTTLPVLCVPKAVDLMMLDFEDARVALYPANTGKNIHMLRNSRMRHVFVGHGDSDKVASVNPFSKVYDEVWTAGRAGRDRYARAAVGVRDEDIVEVGRPQLAPILRTAPEGETKTVLYAPTWEGWTDEPGNTSLITAGPALVSALLRSSSPVRVVYKPHPFTGRRSAEAKHSHKRIVSLINEANRKAGGRTGTPSPTAAKDEDFWSRVDDGLHLVIEGSAPTLYSCFNASHLLISDISSVVADFIASGKPYAITNCEGISEEEFKEKHPTSRASYLLAPDASGLEGALAALTGEDPKLDERHELKDYLLGPDVPSALTRFTAAVDDLYERTDLHVRKRSRSDEDVPVGAR</sequence>
<gene>
    <name evidence="2" type="ORF">NE857_05465</name>
</gene>
<organism evidence="2 3">
    <name type="scientific">Nocardiopsis exhalans</name>
    <dbReference type="NCBI Taxonomy" id="163604"/>
    <lineage>
        <taxon>Bacteria</taxon>
        <taxon>Bacillati</taxon>
        <taxon>Actinomycetota</taxon>
        <taxon>Actinomycetes</taxon>
        <taxon>Streptosporangiales</taxon>
        <taxon>Nocardiopsidaceae</taxon>
        <taxon>Nocardiopsis</taxon>
    </lineage>
</organism>
<evidence type="ECO:0000256" key="1">
    <source>
        <dbReference type="SAM" id="Phobius"/>
    </source>
</evidence>
<accession>A0ABY5D9Q7</accession>
<reference evidence="2" key="1">
    <citation type="submission" date="2022-06" db="EMBL/GenBank/DDBJ databases">
        <authorList>
            <person name="Ping M."/>
        </authorList>
    </citation>
    <scope>NUCLEOTIDE SEQUENCE</scope>
    <source>
        <strain evidence="2">JCM11759T</strain>
    </source>
</reference>
<protein>
    <submittedName>
        <fullName evidence="2">Glycerophosphotransferase</fullName>
    </submittedName>
</protein>
<keyword evidence="1" id="KW-0472">Membrane</keyword>
<proteinExistence type="predicted"/>
<name>A0ABY5D9Q7_9ACTN</name>
<feature type="transmembrane region" description="Helical" evidence="1">
    <location>
        <begin position="69"/>
        <end position="97"/>
    </location>
</feature>
<feature type="transmembrane region" description="Helical" evidence="1">
    <location>
        <begin position="166"/>
        <end position="191"/>
    </location>
</feature>
<dbReference type="EMBL" id="CP099837">
    <property type="protein sequence ID" value="USY21089.1"/>
    <property type="molecule type" value="Genomic_DNA"/>
</dbReference>
<dbReference type="RefSeq" id="WP_254420041.1">
    <property type="nucleotide sequence ID" value="NZ_BAAAJB010000044.1"/>
</dbReference>
<evidence type="ECO:0000313" key="3">
    <source>
        <dbReference type="Proteomes" id="UP001055940"/>
    </source>
</evidence>